<gene>
    <name evidence="1" type="ORF">POM88_030090</name>
</gene>
<evidence type="ECO:0000313" key="1">
    <source>
        <dbReference type="EMBL" id="KAK1373897.1"/>
    </source>
</evidence>
<name>A0AAD8HUX1_9APIA</name>
<dbReference type="PANTHER" id="PTHR27006">
    <property type="entry name" value="PROMASTIGOTE SURFACE ANTIGEN PROTEIN PSA"/>
    <property type="match status" value="1"/>
</dbReference>
<dbReference type="EMBL" id="JAUIZM010000007">
    <property type="protein sequence ID" value="KAK1373897.1"/>
    <property type="molecule type" value="Genomic_DNA"/>
</dbReference>
<reference evidence="1" key="2">
    <citation type="submission" date="2023-05" db="EMBL/GenBank/DDBJ databases">
        <authorList>
            <person name="Schelkunov M.I."/>
        </authorList>
    </citation>
    <scope>NUCLEOTIDE SEQUENCE</scope>
    <source>
        <strain evidence="1">Hsosn_3</strain>
        <tissue evidence="1">Leaf</tissue>
    </source>
</reference>
<reference evidence="1" key="1">
    <citation type="submission" date="2023-02" db="EMBL/GenBank/DDBJ databases">
        <title>Genome of toxic invasive species Heracleum sosnowskyi carries increased number of genes despite the absence of recent whole-genome duplications.</title>
        <authorList>
            <person name="Schelkunov M."/>
            <person name="Shtratnikova V."/>
            <person name="Makarenko M."/>
            <person name="Klepikova A."/>
            <person name="Omelchenko D."/>
            <person name="Novikova G."/>
            <person name="Obukhova E."/>
            <person name="Bogdanov V."/>
            <person name="Penin A."/>
            <person name="Logacheva M."/>
        </authorList>
    </citation>
    <scope>NUCLEOTIDE SEQUENCE</scope>
    <source>
        <strain evidence="1">Hsosn_3</strain>
        <tissue evidence="1">Leaf</tissue>
    </source>
</reference>
<protein>
    <submittedName>
        <fullName evidence="1">Tyrosine-protein kinase</fullName>
    </submittedName>
</protein>
<accession>A0AAD8HUX1</accession>
<dbReference type="InterPro" id="IPR011009">
    <property type="entry name" value="Kinase-like_dom_sf"/>
</dbReference>
<dbReference type="Proteomes" id="UP001237642">
    <property type="component" value="Unassembled WGS sequence"/>
</dbReference>
<dbReference type="Gene3D" id="1.10.510.10">
    <property type="entry name" value="Transferase(Phosphotransferase) domain 1"/>
    <property type="match status" value="1"/>
</dbReference>
<dbReference type="GO" id="GO:0016301">
    <property type="term" value="F:kinase activity"/>
    <property type="evidence" value="ECO:0007669"/>
    <property type="project" value="UniProtKB-KW"/>
</dbReference>
<dbReference type="SUPFAM" id="SSF56112">
    <property type="entry name" value="Protein kinase-like (PK-like)"/>
    <property type="match status" value="1"/>
</dbReference>
<keyword evidence="2" id="KW-1185">Reference proteome</keyword>
<keyword evidence="1" id="KW-0418">Kinase</keyword>
<keyword evidence="1" id="KW-0808">Transferase</keyword>
<sequence>MKPREWYTDPHNLNLLSHGWVLYQEGKCLELLDLAVMGSYDQSELFRAIHVGLLCVQPRPEDRPSMSMVVSMLSSDIELPHPKDPRCNPYELSMNDFSQNSLSTSSVLIPRIVKPEKAEAFEVKEARFRGVGD</sequence>
<proteinExistence type="predicted"/>
<comment type="caution">
    <text evidence="1">The sequence shown here is derived from an EMBL/GenBank/DDBJ whole genome shotgun (WGS) entry which is preliminary data.</text>
</comment>
<organism evidence="1 2">
    <name type="scientific">Heracleum sosnowskyi</name>
    <dbReference type="NCBI Taxonomy" id="360622"/>
    <lineage>
        <taxon>Eukaryota</taxon>
        <taxon>Viridiplantae</taxon>
        <taxon>Streptophyta</taxon>
        <taxon>Embryophyta</taxon>
        <taxon>Tracheophyta</taxon>
        <taxon>Spermatophyta</taxon>
        <taxon>Magnoliopsida</taxon>
        <taxon>eudicotyledons</taxon>
        <taxon>Gunneridae</taxon>
        <taxon>Pentapetalae</taxon>
        <taxon>asterids</taxon>
        <taxon>campanulids</taxon>
        <taxon>Apiales</taxon>
        <taxon>Apiaceae</taxon>
        <taxon>Apioideae</taxon>
        <taxon>apioid superclade</taxon>
        <taxon>Tordylieae</taxon>
        <taxon>Tordyliinae</taxon>
        <taxon>Heracleum</taxon>
    </lineage>
</organism>
<evidence type="ECO:0000313" key="2">
    <source>
        <dbReference type="Proteomes" id="UP001237642"/>
    </source>
</evidence>
<dbReference type="AlphaFoldDB" id="A0AAD8HUX1"/>
<dbReference type="PANTHER" id="PTHR27006:SF587">
    <property type="entry name" value="RECEPTOR-LIKE SERINE_THREONINE-PROTEIN KINASE"/>
    <property type="match status" value="1"/>
</dbReference>